<sequence>MASNPDDYSQYDLFEIFDCTYKVVSGHSIGCSVLVPKTLLAKMKLVGPRPLMMRFHAGGWIAASRLFPNYFSPWQLALAARHSALIVTPDYRMLPESSLDELMEDIEDFWNWVQTELPGFVRN</sequence>
<accession>A0A9N9W1K1</accession>
<feature type="domain" description="Alpha/beta hydrolase fold-3" evidence="1">
    <location>
        <begin position="53"/>
        <end position="116"/>
    </location>
</feature>
<keyword evidence="3" id="KW-1185">Reference proteome</keyword>
<organism evidence="2 3">
    <name type="scientific">Clonostachys solani</name>
    <dbReference type="NCBI Taxonomy" id="160281"/>
    <lineage>
        <taxon>Eukaryota</taxon>
        <taxon>Fungi</taxon>
        <taxon>Dikarya</taxon>
        <taxon>Ascomycota</taxon>
        <taxon>Pezizomycotina</taxon>
        <taxon>Sordariomycetes</taxon>
        <taxon>Hypocreomycetidae</taxon>
        <taxon>Hypocreales</taxon>
        <taxon>Bionectriaceae</taxon>
        <taxon>Clonostachys</taxon>
    </lineage>
</organism>
<dbReference type="OrthoDB" id="19653at2759"/>
<dbReference type="EMBL" id="CABFOC020000002">
    <property type="protein sequence ID" value="CAH0040490.1"/>
    <property type="molecule type" value="Genomic_DNA"/>
</dbReference>
<dbReference type="Pfam" id="PF07859">
    <property type="entry name" value="Abhydrolase_3"/>
    <property type="match status" value="1"/>
</dbReference>
<dbReference type="InterPro" id="IPR029058">
    <property type="entry name" value="AB_hydrolase_fold"/>
</dbReference>
<evidence type="ECO:0000313" key="2">
    <source>
        <dbReference type="EMBL" id="CAH0040490.1"/>
    </source>
</evidence>
<evidence type="ECO:0000313" key="3">
    <source>
        <dbReference type="Proteomes" id="UP000775872"/>
    </source>
</evidence>
<comment type="caution">
    <text evidence="2">The sequence shown here is derived from an EMBL/GenBank/DDBJ whole genome shotgun (WGS) entry which is preliminary data.</text>
</comment>
<protein>
    <recommendedName>
        <fullName evidence="1">Alpha/beta hydrolase fold-3 domain-containing protein</fullName>
    </recommendedName>
</protein>
<reference evidence="2" key="1">
    <citation type="submission" date="2021-10" db="EMBL/GenBank/DDBJ databases">
        <authorList>
            <person name="Piombo E."/>
        </authorList>
    </citation>
    <scope>NUCLEOTIDE SEQUENCE</scope>
</reference>
<dbReference type="SUPFAM" id="SSF53474">
    <property type="entry name" value="alpha/beta-Hydrolases"/>
    <property type="match status" value="1"/>
</dbReference>
<dbReference type="AlphaFoldDB" id="A0A9N9W1K1"/>
<name>A0A9N9W1K1_9HYPO</name>
<dbReference type="InterPro" id="IPR013094">
    <property type="entry name" value="AB_hydrolase_3"/>
</dbReference>
<dbReference type="Proteomes" id="UP000775872">
    <property type="component" value="Unassembled WGS sequence"/>
</dbReference>
<dbReference type="Gene3D" id="3.40.50.1820">
    <property type="entry name" value="alpha/beta hydrolase"/>
    <property type="match status" value="1"/>
</dbReference>
<proteinExistence type="predicted"/>
<gene>
    <name evidence="2" type="ORF">CSOL1703_00003932</name>
</gene>
<dbReference type="GO" id="GO:0016787">
    <property type="term" value="F:hydrolase activity"/>
    <property type="evidence" value="ECO:0007669"/>
    <property type="project" value="InterPro"/>
</dbReference>
<evidence type="ECO:0000259" key="1">
    <source>
        <dbReference type="Pfam" id="PF07859"/>
    </source>
</evidence>